<proteinExistence type="inferred from homology"/>
<comment type="subcellular location">
    <subcellularLocation>
        <location evidence="2">Nucleus</location>
    </subcellularLocation>
</comment>
<comment type="function">
    <text evidence="2">Repressor of jasmonate responses.</text>
</comment>
<feature type="non-terminal residue" evidence="4">
    <location>
        <position position="1"/>
    </location>
</feature>
<evidence type="ECO:0000256" key="2">
    <source>
        <dbReference type="RuleBase" id="RU369065"/>
    </source>
</evidence>
<protein>
    <recommendedName>
        <fullName evidence="2">Protein TIFY</fullName>
    </recommendedName>
    <alternativeName>
        <fullName evidence="2">Jasmonate ZIM domain-containing protein</fullName>
    </alternativeName>
</protein>
<dbReference type="InterPro" id="IPR040390">
    <property type="entry name" value="TIFY/JAZ"/>
</dbReference>
<evidence type="ECO:0000256" key="1">
    <source>
        <dbReference type="ARBA" id="ARBA00008614"/>
    </source>
</evidence>
<dbReference type="InterPro" id="IPR018467">
    <property type="entry name" value="CCT_CS"/>
</dbReference>
<dbReference type="KEGG" id="crb:17900456"/>
<comment type="domain">
    <text evidence="2">The jas domain is required for interaction with COI1.</text>
</comment>
<dbReference type="Pfam" id="PF09425">
    <property type="entry name" value="Jas_motif"/>
    <property type="match status" value="1"/>
</dbReference>
<gene>
    <name evidence="4" type="ORF">CARUB_v10010507mg</name>
</gene>
<dbReference type="PANTHER" id="PTHR33077">
    <property type="entry name" value="PROTEIN TIFY 4A-RELATED-RELATED"/>
    <property type="match status" value="1"/>
</dbReference>
<dbReference type="GO" id="GO:0005634">
    <property type="term" value="C:nucleus"/>
    <property type="evidence" value="ECO:0007669"/>
    <property type="project" value="UniProtKB-SubCell"/>
</dbReference>
<evidence type="ECO:0000313" key="4">
    <source>
        <dbReference type="EMBL" id="EOA37174.1"/>
    </source>
</evidence>
<dbReference type="EMBL" id="KB870805">
    <property type="protein sequence ID" value="EOA37174.1"/>
    <property type="molecule type" value="Genomic_DNA"/>
</dbReference>
<dbReference type="GO" id="GO:2000022">
    <property type="term" value="P:regulation of jasmonic acid mediated signaling pathway"/>
    <property type="evidence" value="ECO:0007669"/>
    <property type="project" value="UniProtKB-UniRule"/>
</dbReference>
<dbReference type="PANTHER" id="PTHR33077:SF70">
    <property type="entry name" value="PROTEIN TIFY 5A"/>
    <property type="match status" value="1"/>
</dbReference>
<organism evidence="4 5">
    <name type="scientific">Capsella rubella</name>
    <dbReference type="NCBI Taxonomy" id="81985"/>
    <lineage>
        <taxon>Eukaryota</taxon>
        <taxon>Viridiplantae</taxon>
        <taxon>Streptophyta</taxon>
        <taxon>Embryophyta</taxon>
        <taxon>Tracheophyta</taxon>
        <taxon>Spermatophyta</taxon>
        <taxon>Magnoliopsida</taxon>
        <taxon>eudicotyledons</taxon>
        <taxon>Gunneridae</taxon>
        <taxon>Pentapetalae</taxon>
        <taxon>rosids</taxon>
        <taxon>malvids</taxon>
        <taxon>Brassicales</taxon>
        <taxon>Brassicaceae</taxon>
        <taxon>Camelineae</taxon>
        <taxon>Capsella</taxon>
    </lineage>
</organism>
<keyword evidence="2" id="KW-1184">Jasmonic acid signaling pathway</keyword>
<accession>R0I4H3</accession>
<reference evidence="5" key="1">
    <citation type="journal article" date="2013" name="Nat. Genet.">
        <title>The Capsella rubella genome and the genomic consequences of rapid mating system evolution.</title>
        <authorList>
            <person name="Slotte T."/>
            <person name="Hazzouri K.M."/>
            <person name="Agren J.A."/>
            <person name="Koenig D."/>
            <person name="Maumus F."/>
            <person name="Guo Y.L."/>
            <person name="Steige K."/>
            <person name="Platts A.E."/>
            <person name="Escobar J.S."/>
            <person name="Newman L.K."/>
            <person name="Wang W."/>
            <person name="Mandakova T."/>
            <person name="Vello E."/>
            <person name="Smith L.M."/>
            <person name="Henz S.R."/>
            <person name="Steffen J."/>
            <person name="Takuno S."/>
            <person name="Brandvain Y."/>
            <person name="Coop G."/>
            <person name="Andolfatto P."/>
            <person name="Hu T.T."/>
            <person name="Blanchette M."/>
            <person name="Clark R.M."/>
            <person name="Quesneville H."/>
            <person name="Nordborg M."/>
            <person name="Gaut B.S."/>
            <person name="Lysak M.A."/>
            <person name="Jenkins J."/>
            <person name="Grimwood J."/>
            <person name="Chapman J."/>
            <person name="Prochnik S."/>
            <person name="Shu S."/>
            <person name="Rokhsar D."/>
            <person name="Schmutz J."/>
            <person name="Weigel D."/>
            <person name="Wright S.I."/>
        </authorList>
    </citation>
    <scope>NUCLEOTIDE SEQUENCE [LARGE SCALE GENOMIC DNA]</scope>
    <source>
        <strain evidence="5">cv. Monte Gargano</strain>
    </source>
</reference>
<comment type="similarity">
    <text evidence="1 2">Belongs to the TIFY/JAZ family.</text>
</comment>
<feature type="domain" description="Tify" evidence="3">
    <location>
        <begin position="69"/>
        <end position="104"/>
    </location>
</feature>
<dbReference type="PROSITE" id="PS51320">
    <property type="entry name" value="TIFY"/>
    <property type="match status" value="1"/>
</dbReference>
<sequence length="162" mass="18577">VLLSLSIYIKLKTYLQPDHSTIPYDMKTMQQTCDLELRLSPTSTYDYSSSENTSSVIESSISGDHQVQPKEESQRLTIFYNGKMCVSSNVTHLQAKSIISMANRSNGSDPSNESTRFHHNHYDHQLPNPKASMKRSLQSFLQKRKIRIQAASSPYHHHHSRR</sequence>
<dbReference type="eggNOG" id="ENOG502S434">
    <property type="taxonomic scope" value="Eukaryota"/>
</dbReference>
<keyword evidence="2" id="KW-0539">Nucleus</keyword>
<name>R0I4H3_9BRAS</name>
<dbReference type="GO" id="GO:0031347">
    <property type="term" value="P:regulation of defense response"/>
    <property type="evidence" value="ECO:0007669"/>
    <property type="project" value="UniProtKB-UniRule"/>
</dbReference>
<dbReference type="SMART" id="SM00979">
    <property type="entry name" value="TIFY"/>
    <property type="match status" value="1"/>
</dbReference>
<dbReference type="GO" id="GO:0009611">
    <property type="term" value="P:response to wounding"/>
    <property type="evidence" value="ECO:0007669"/>
    <property type="project" value="UniProtKB-UniRule"/>
</dbReference>
<dbReference type="Proteomes" id="UP000029121">
    <property type="component" value="Unassembled WGS sequence"/>
</dbReference>
<dbReference type="AlphaFoldDB" id="R0I4H3"/>
<evidence type="ECO:0000259" key="3">
    <source>
        <dbReference type="PROSITE" id="PS51320"/>
    </source>
</evidence>
<evidence type="ECO:0000313" key="5">
    <source>
        <dbReference type="Proteomes" id="UP000029121"/>
    </source>
</evidence>
<dbReference type="InterPro" id="IPR010399">
    <property type="entry name" value="Tify_dom"/>
</dbReference>
<keyword evidence="5" id="KW-1185">Reference proteome</keyword>
<dbReference type="Pfam" id="PF06200">
    <property type="entry name" value="tify"/>
    <property type="match status" value="1"/>
</dbReference>
<dbReference type="OrthoDB" id="782771at2759"/>